<keyword evidence="2" id="KW-1185">Reference proteome</keyword>
<dbReference type="AlphaFoldDB" id="A0AAV4XCV9"/>
<accession>A0AAV4XCV9</accession>
<comment type="caution">
    <text evidence="1">The sequence shown here is derived from an EMBL/GenBank/DDBJ whole genome shotgun (WGS) entry which is preliminary data.</text>
</comment>
<protein>
    <recommendedName>
        <fullName evidence="3">S-protein homolog</fullName>
    </recommendedName>
</protein>
<sequence>MVTLLRPPLECESTDQGVAVSCRYRPHGHNCAIFALHKIGEIVIFSKVQKFWWSNFGLHYCWRDVYEDGPEICDVDGWALPEMDRWELMLSSERGGFYRVPKPGEEALCRQR</sequence>
<dbReference type="EMBL" id="BPLR01017460">
    <property type="protein sequence ID" value="GIY91801.1"/>
    <property type="molecule type" value="Genomic_DNA"/>
</dbReference>
<reference evidence="1 2" key="1">
    <citation type="submission" date="2021-06" db="EMBL/GenBank/DDBJ databases">
        <title>Caerostris extrusa draft genome.</title>
        <authorList>
            <person name="Kono N."/>
            <person name="Arakawa K."/>
        </authorList>
    </citation>
    <scope>NUCLEOTIDE SEQUENCE [LARGE SCALE GENOMIC DNA]</scope>
</reference>
<gene>
    <name evidence="1" type="ORF">CEXT_796881</name>
</gene>
<proteinExistence type="predicted"/>
<evidence type="ECO:0000313" key="1">
    <source>
        <dbReference type="EMBL" id="GIY91801.1"/>
    </source>
</evidence>
<dbReference type="Proteomes" id="UP001054945">
    <property type="component" value="Unassembled WGS sequence"/>
</dbReference>
<evidence type="ECO:0000313" key="2">
    <source>
        <dbReference type="Proteomes" id="UP001054945"/>
    </source>
</evidence>
<name>A0AAV4XCV9_CAEEX</name>
<evidence type="ECO:0008006" key="3">
    <source>
        <dbReference type="Google" id="ProtNLM"/>
    </source>
</evidence>
<organism evidence="1 2">
    <name type="scientific">Caerostris extrusa</name>
    <name type="common">Bark spider</name>
    <name type="synonym">Caerostris bankana</name>
    <dbReference type="NCBI Taxonomy" id="172846"/>
    <lineage>
        <taxon>Eukaryota</taxon>
        <taxon>Metazoa</taxon>
        <taxon>Ecdysozoa</taxon>
        <taxon>Arthropoda</taxon>
        <taxon>Chelicerata</taxon>
        <taxon>Arachnida</taxon>
        <taxon>Araneae</taxon>
        <taxon>Araneomorphae</taxon>
        <taxon>Entelegynae</taxon>
        <taxon>Araneoidea</taxon>
        <taxon>Araneidae</taxon>
        <taxon>Caerostris</taxon>
    </lineage>
</organism>